<gene>
    <name evidence="3" type="primary">LOC26532884</name>
</gene>
<reference evidence="3" key="2">
    <citation type="submission" date="2025-08" db="UniProtKB">
        <authorList>
            <consortium name="RefSeq"/>
        </authorList>
    </citation>
    <scope>IDENTIFICATION</scope>
    <source>
        <strain evidence="3">MV-25-SWS-2005</strain>
        <tissue evidence="3">Whole body</tissue>
    </source>
</reference>
<evidence type="ECO:0000256" key="1">
    <source>
        <dbReference type="SAM" id="Phobius"/>
    </source>
</evidence>
<dbReference type="Proteomes" id="UP000001819">
    <property type="component" value="Chromosome 3"/>
</dbReference>
<dbReference type="KEGG" id="dpo:26532884"/>
<name>A0A6I8VE39_DROPS</name>
<accession>A0A6I8VE39</accession>
<evidence type="ECO:0000313" key="3">
    <source>
        <dbReference type="RefSeq" id="XP_015039208.1"/>
    </source>
</evidence>
<dbReference type="InParanoid" id="A0A6I8VE39"/>
<dbReference type="GeneID" id="26532884"/>
<dbReference type="RefSeq" id="XP_015039208.1">
    <property type="nucleotide sequence ID" value="XM_015183722.2"/>
</dbReference>
<reference evidence="2" key="1">
    <citation type="submission" date="2024-06" db="UniProtKB">
        <authorList>
            <consortium name="RefSeq"/>
        </authorList>
    </citation>
    <scope>NUCLEOTIDE SEQUENCE [LARGE SCALE GENOMIC DNA]</scope>
    <source>
        <strain evidence="2">MV2-25</strain>
    </source>
</reference>
<dbReference type="Bgee" id="FBgn0271871">
    <property type="expression patterns" value="Expressed in male reproductive system and 1 other cell type or tissue"/>
</dbReference>
<sequence>MMTSSDDSDLLMEEEGQPLTIWQKILFFMVGLTSALTICVLIRLSNKLTTDAEHKAMMHFKDISAGHIGHRNGY</sequence>
<protein>
    <submittedName>
        <fullName evidence="3">Uncharacterized protein</fullName>
    </submittedName>
</protein>
<keyword evidence="2" id="KW-1185">Reference proteome</keyword>
<keyword evidence="1" id="KW-0472">Membrane</keyword>
<evidence type="ECO:0000313" key="2">
    <source>
        <dbReference type="Proteomes" id="UP000001819"/>
    </source>
</evidence>
<proteinExistence type="predicted"/>
<dbReference type="AlphaFoldDB" id="A0A6I8VE39"/>
<feature type="transmembrane region" description="Helical" evidence="1">
    <location>
        <begin position="20"/>
        <end position="42"/>
    </location>
</feature>
<keyword evidence="1" id="KW-0812">Transmembrane</keyword>
<keyword evidence="1" id="KW-1133">Transmembrane helix</keyword>
<organism evidence="2 3">
    <name type="scientific">Drosophila pseudoobscura pseudoobscura</name>
    <name type="common">Fruit fly</name>
    <dbReference type="NCBI Taxonomy" id="46245"/>
    <lineage>
        <taxon>Eukaryota</taxon>
        <taxon>Metazoa</taxon>
        <taxon>Ecdysozoa</taxon>
        <taxon>Arthropoda</taxon>
        <taxon>Hexapoda</taxon>
        <taxon>Insecta</taxon>
        <taxon>Pterygota</taxon>
        <taxon>Neoptera</taxon>
        <taxon>Endopterygota</taxon>
        <taxon>Diptera</taxon>
        <taxon>Brachycera</taxon>
        <taxon>Muscomorpha</taxon>
        <taxon>Ephydroidea</taxon>
        <taxon>Drosophilidae</taxon>
        <taxon>Drosophila</taxon>
        <taxon>Sophophora</taxon>
    </lineage>
</organism>